<feature type="transmembrane region" description="Helical" evidence="1">
    <location>
        <begin position="107"/>
        <end position="133"/>
    </location>
</feature>
<name>A0A1W1V4I3_PEPAS</name>
<keyword evidence="1" id="KW-1133">Transmembrane helix</keyword>
<feature type="transmembrane region" description="Helical" evidence="1">
    <location>
        <begin position="59"/>
        <end position="86"/>
    </location>
</feature>
<keyword evidence="1" id="KW-0472">Membrane</keyword>
<dbReference type="RefSeq" id="WP_084230901.1">
    <property type="nucleotide sequence ID" value="NZ_FWWR01000009.1"/>
</dbReference>
<evidence type="ECO:0000256" key="1">
    <source>
        <dbReference type="SAM" id="Phobius"/>
    </source>
</evidence>
<evidence type="ECO:0000313" key="2">
    <source>
        <dbReference type="EMBL" id="SMB88150.1"/>
    </source>
</evidence>
<dbReference type="OrthoDB" id="9984178at2"/>
<proteinExistence type="predicted"/>
<evidence type="ECO:0000313" key="3">
    <source>
        <dbReference type="Proteomes" id="UP000192368"/>
    </source>
</evidence>
<sequence length="237" mass="26446">MNALKNTLKFQTSSFLKTLITSNLTGIAVVTGLMILGIVTNSDTTIVSSDPDYLLPKYYAILVVYLTAIAMVSGVVLISKCFTIFYKDLKLSLRLGITRKNFVLSNIIFFTLTILVFAVLGMIASRIFAFSLAQAPSGADIQMLEETVNYSKIANIIFTILFFVVGTSNITAVLVFLLRWKSVAVFVLHNILYATVVKYQELIDYTFYNLNLTRGIIFYVVSLIIISITILMHNDDN</sequence>
<keyword evidence="3" id="KW-1185">Reference proteome</keyword>
<protein>
    <submittedName>
        <fullName evidence="2">Uncharacterized protein</fullName>
    </submittedName>
</protein>
<dbReference type="EMBL" id="FWWR01000009">
    <property type="protein sequence ID" value="SMB88150.1"/>
    <property type="molecule type" value="Genomic_DNA"/>
</dbReference>
<reference evidence="3" key="1">
    <citation type="submission" date="2017-04" db="EMBL/GenBank/DDBJ databases">
        <authorList>
            <person name="Varghese N."/>
            <person name="Submissions S."/>
        </authorList>
    </citation>
    <scope>NUCLEOTIDE SEQUENCE [LARGE SCALE GENOMIC DNA]</scope>
    <source>
        <strain evidence="3">DSM 20463</strain>
    </source>
</reference>
<keyword evidence="1" id="KW-0812">Transmembrane</keyword>
<dbReference type="Proteomes" id="UP000192368">
    <property type="component" value="Unassembled WGS sequence"/>
</dbReference>
<organism evidence="2 3">
    <name type="scientific">Peptoniphilus asaccharolyticus DSM 20463</name>
    <dbReference type="NCBI Taxonomy" id="573058"/>
    <lineage>
        <taxon>Bacteria</taxon>
        <taxon>Bacillati</taxon>
        <taxon>Bacillota</taxon>
        <taxon>Tissierellia</taxon>
        <taxon>Tissierellales</taxon>
        <taxon>Peptoniphilaceae</taxon>
        <taxon>Peptoniphilus</taxon>
    </lineage>
</organism>
<gene>
    <name evidence="2" type="ORF">SAMN00017477_1352</name>
</gene>
<dbReference type="STRING" id="573058.SAMN00017477_1352"/>
<dbReference type="AlphaFoldDB" id="A0A1W1V4I3"/>
<feature type="transmembrane region" description="Helical" evidence="1">
    <location>
        <begin position="20"/>
        <end position="39"/>
    </location>
</feature>
<accession>A0A1W1V4I3</accession>
<feature type="transmembrane region" description="Helical" evidence="1">
    <location>
        <begin position="153"/>
        <end position="176"/>
    </location>
</feature>
<feature type="transmembrane region" description="Helical" evidence="1">
    <location>
        <begin position="212"/>
        <end position="232"/>
    </location>
</feature>